<dbReference type="HOGENOM" id="CLU_027402_4_1_10"/>
<evidence type="ECO:0000313" key="2">
    <source>
        <dbReference type="EMBL" id="CDN30443.1"/>
    </source>
</evidence>
<reference evidence="2 3" key="1">
    <citation type="journal article" date="2015" name="Genome Announc.">
        <title>Complete Genome Sequence of the Novel Leech Symbiont Mucinivorans hirudinis M3T.</title>
        <authorList>
            <person name="Nelson M.C."/>
            <person name="Bomar L."/>
            <person name="Graf J."/>
        </authorList>
    </citation>
    <scope>NUCLEOTIDE SEQUENCE [LARGE SCALE GENOMIC DNA]</scope>
    <source>
        <strain evidence="3">M3</strain>
    </source>
</reference>
<dbReference type="OrthoDB" id="9815231at2"/>
<dbReference type="PROSITE" id="PS50994">
    <property type="entry name" value="INTEGRASE"/>
    <property type="match status" value="1"/>
</dbReference>
<accession>A0A060R9J5</accession>
<evidence type="ECO:0000259" key="1">
    <source>
        <dbReference type="PROSITE" id="PS50994"/>
    </source>
</evidence>
<feature type="domain" description="Integrase catalytic" evidence="1">
    <location>
        <begin position="113"/>
        <end position="278"/>
    </location>
</feature>
<dbReference type="PATRIC" id="fig|1433126.3.peg.335"/>
<dbReference type="eggNOG" id="COG2801">
    <property type="taxonomic scope" value="Bacteria"/>
</dbReference>
<sequence length="304" mass="35209">MRQLVSKEDATLSVREQCRLLEINRSGVYYKPVGVSAENLEVMRLMDRHNTFHPDEGVQSMRNMLMQHQLVVNHKRIRRLMRLMDIKAIYPRRNLTKQAKGEYKYAYLLRNMDITRRNQVWSIDITYIAMANGFMYLTAIIDVYSRFIVGWHVGNSLDAQVSVDVFKEAIARYGKPEIVNSDQGSQYTSADWVSCVQSYKTDDSEIKISMDGKGRATDNIWIERFWRTIKRGYVYLHPAEDGIELHLGVRDYIDYYNYSKGHTAHHGLPPCTAFGVAKPSNVESSKKALHYIKLPETMGTLQIN</sequence>
<proteinExistence type="predicted"/>
<dbReference type="Pfam" id="PF13276">
    <property type="entry name" value="HTH_21"/>
    <property type="match status" value="1"/>
</dbReference>
<evidence type="ECO:0000313" key="3">
    <source>
        <dbReference type="Proteomes" id="UP000027616"/>
    </source>
</evidence>
<dbReference type="Pfam" id="PF13683">
    <property type="entry name" value="rve_3"/>
    <property type="match status" value="1"/>
</dbReference>
<dbReference type="Pfam" id="PF00665">
    <property type="entry name" value="rve"/>
    <property type="match status" value="1"/>
</dbReference>
<organism evidence="2 3">
    <name type="scientific">Mucinivorans hirudinis</name>
    <dbReference type="NCBI Taxonomy" id="1433126"/>
    <lineage>
        <taxon>Bacteria</taxon>
        <taxon>Pseudomonadati</taxon>
        <taxon>Bacteroidota</taxon>
        <taxon>Bacteroidia</taxon>
        <taxon>Bacteroidales</taxon>
        <taxon>Rikenellaceae</taxon>
        <taxon>Mucinivorans</taxon>
    </lineage>
</organism>
<dbReference type="KEGG" id="rbc:BN938_0337"/>
<dbReference type="InterPro" id="IPR050900">
    <property type="entry name" value="Transposase_IS3/IS150/IS904"/>
</dbReference>
<name>A0A060R9J5_9BACT</name>
<dbReference type="InterPro" id="IPR036397">
    <property type="entry name" value="RNaseH_sf"/>
</dbReference>
<keyword evidence="3" id="KW-1185">Reference proteome</keyword>
<dbReference type="SUPFAM" id="SSF53098">
    <property type="entry name" value="Ribonuclease H-like"/>
    <property type="match status" value="1"/>
</dbReference>
<dbReference type="InterPro" id="IPR025948">
    <property type="entry name" value="HTH-like_dom"/>
</dbReference>
<dbReference type="PANTHER" id="PTHR46889:SF4">
    <property type="entry name" value="TRANSPOSASE INSO FOR INSERTION SEQUENCE ELEMENT IS911B-RELATED"/>
    <property type="match status" value="1"/>
</dbReference>
<dbReference type="Proteomes" id="UP000027616">
    <property type="component" value="Chromosome I"/>
</dbReference>
<dbReference type="InterPro" id="IPR001584">
    <property type="entry name" value="Integrase_cat-core"/>
</dbReference>
<dbReference type="STRING" id="1433126.BN938_0337"/>
<protein>
    <submittedName>
        <fullName evidence="2">Mobile element protein</fullName>
    </submittedName>
</protein>
<dbReference type="AlphaFoldDB" id="A0A060R9J5"/>
<dbReference type="PANTHER" id="PTHR46889">
    <property type="entry name" value="TRANSPOSASE INSF FOR INSERTION SEQUENCE IS3B-RELATED"/>
    <property type="match status" value="1"/>
</dbReference>
<gene>
    <name evidence="2" type="ORF">BN938_0337</name>
</gene>
<dbReference type="Gene3D" id="3.30.420.10">
    <property type="entry name" value="Ribonuclease H-like superfamily/Ribonuclease H"/>
    <property type="match status" value="1"/>
</dbReference>
<dbReference type="GO" id="GO:0003676">
    <property type="term" value="F:nucleic acid binding"/>
    <property type="evidence" value="ECO:0007669"/>
    <property type="project" value="InterPro"/>
</dbReference>
<dbReference type="GO" id="GO:0015074">
    <property type="term" value="P:DNA integration"/>
    <property type="evidence" value="ECO:0007669"/>
    <property type="project" value="InterPro"/>
</dbReference>
<dbReference type="NCBIfam" id="NF033516">
    <property type="entry name" value="transpos_IS3"/>
    <property type="match status" value="1"/>
</dbReference>
<dbReference type="EMBL" id="HG934468">
    <property type="protein sequence ID" value="CDN30443.1"/>
    <property type="molecule type" value="Genomic_DNA"/>
</dbReference>
<dbReference type="InterPro" id="IPR048020">
    <property type="entry name" value="Transpos_IS3"/>
</dbReference>
<dbReference type="InterPro" id="IPR012337">
    <property type="entry name" value="RNaseH-like_sf"/>
</dbReference>